<evidence type="ECO:0000313" key="3">
    <source>
        <dbReference type="Proteomes" id="UP001286313"/>
    </source>
</evidence>
<gene>
    <name evidence="2" type="ORF">Pcinc_015094</name>
</gene>
<dbReference type="EMBL" id="JAWQEG010001325">
    <property type="protein sequence ID" value="KAK3880411.1"/>
    <property type="molecule type" value="Genomic_DNA"/>
</dbReference>
<accession>A0AAE1FVQ0</accession>
<proteinExistence type="predicted"/>
<feature type="region of interest" description="Disordered" evidence="1">
    <location>
        <begin position="58"/>
        <end position="97"/>
    </location>
</feature>
<reference evidence="2" key="1">
    <citation type="submission" date="2023-10" db="EMBL/GenBank/DDBJ databases">
        <title>Genome assemblies of two species of porcelain crab, Petrolisthes cinctipes and Petrolisthes manimaculis (Anomura: Porcellanidae).</title>
        <authorList>
            <person name="Angst P."/>
        </authorList>
    </citation>
    <scope>NUCLEOTIDE SEQUENCE</scope>
    <source>
        <strain evidence="2">PB745_01</strain>
        <tissue evidence="2">Gill</tissue>
    </source>
</reference>
<evidence type="ECO:0000313" key="2">
    <source>
        <dbReference type="EMBL" id="KAK3880411.1"/>
    </source>
</evidence>
<organism evidence="2 3">
    <name type="scientific">Petrolisthes cinctipes</name>
    <name type="common">Flat porcelain crab</name>
    <dbReference type="NCBI Taxonomy" id="88211"/>
    <lineage>
        <taxon>Eukaryota</taxon>
        <taxon>Metazoa</taxon>
        <taxon>Ecdysozoa</taxon>
        <taxon>Arthropoda</taxon>
        <taxon>Crustacea</taxon>
        <taxon>Multicrustacea</taxon>
        <taxon>Malacostraca</taxon>
        <taxon>Eumalacostraca</taxon>
        <taxon>Eucarida</taxon>
        <taxon>Decapoda</taxon>
        <taxon>Pleocyemata</taxon>
        <taxon>Anomura</taxon>
        <taxon>Galatheoidea</taxon>
        <taxon>Porcellanidae</taxon>
        <taxon>Petrolisthes</taxon>
    </lineage>
</organism>
<sequence length="133" mass="14599">MEEQQKTLEEVLPDLGQDLLIVVVEHLKDEIETSDCKTADTTNKAEVETAHISSVPMAHISSAPMAHTSSAPMAHTSSAPMAHTSSAPKQDDNVMKSNVNPTWAEDYEIPWNKLPQRDLMDTLKKGLLPIPSL</sequence>
<dbReference type="Proteomes" id="UP001286313">
    <property type="component" value="Unassembled WGS sequence"/>
</dbReference>
<comment type="caution">
    <text evidence="2">The sequence shown here is derived from an EMBL/GenBank/DDBJ whole genome shotgun (WGS) entry which is preliminary data.</text>
</comment>
<feature type="compositionally biased region" description="Polar residues" evidence="1">
    <location>
        <begin position="67"/>
        <end position="88"/>
    </location>
</feature>
<protein>
    <submittedName>
        <fullName evidence="2">Uncharacterized protein</fullName>
    </submittedName>
</protein>
<keyword evidence="3" id="KW-1185">Reference proteome</keyword>
<dbReference type="AlphaFoldDB" id="A0AAE1FVQ0"/>
<name>A0AAE1FVQ0_PETCI</name>
<evidence type="ECO:0000256" key="1">
    <source>
        <dbReference type="SAM" id="MobiDB-lite"/>
    </source>
</evidence>